<name>A6USS9_METVS</name>
<dbReference type="AlphaFoldDB" id="A6USS9"/>
<dbReference type="Proteomes" id="UP000001107">
    <property type="component" value="Chromosome"/>
</dbReference>
<accession>A6USS9</accession>
<reference evidence="1" key="1">
    <citation type="submission" date="2007-06" db="EMBL/GenBank/DDBJ databases">
        <title>Complete sequence of Methanococcus vannielii SB.</title>
        <authorList>
            <consortium name="US DOE Joint Genome Institute"/>
            <person name="Copeland A."/>
            <person name="Lucas S."/>
            <person name="Lapidus A."/>
            <person name="Barry K."/>
            <person name="Glavina del Rio T."/>
            <person name="Dalin E."/>
            <person name="Tice H."/>
            <person name="Pitluck S."/>
            <person name="Chain P."/>
            <person name="Malfatti S."/>
            <person name="Shin M."/>
            <person name="Vergez L."/>
            <person name="Schmutz J."/>
            <person name="Larimer F."/>
            <person name="Land M."/>
            <person name="Hauser L."/>
            <person name="Kyrpides N."/>
            <person name="Anderson I."/>
            <person name="Sieprawska-Lupa M."/>
            <person name="Whitman W.B."/>
            <person name="Richardson P."/>
        </authorList>
    </citation>
    <scope>NUCLEOTIDE SEQUENCE [LARGE SCALE GENOMIC DNA]</scope>
    <source>
        <strain evidence="1">SB</strain>
    </source>
</reference>
<dbReference type="GeneID" id="5325463"/>
<protein>
    <submittedName>
        <fullName evidence="1">Uncharacterized protein</fullName>
    </submittedName>
</protein>
<dbReference type="RefSeq" id="WP_012066464.1">
    <property type="nucleotide sequence ID" value="NC_009634.1"/>
</dbReference>
<keyword evidence="2" id="KW-1185">Reference proteome</keyword>
<sequence>MNDEEIKVRILRYMHENQKKNVFTFKLGDVFKEFKNIPKRNIVKNIQYLVDKELICKNGEFKEVCYKGICDYDTSLELQIIEKGINIFQDKKESLLEKIVKKFKKVNLITTKNQ</sequence>
<dbReference type="HOGENOM" id="CLU_2115532_0_0_2"/>
<organism evidence="1 2">
    <name type="scientific">Methanococcus vannielii (strain ATCC 35089 / DSM 1224 / JCM 13029 / OCM 148 / SB)</name>
    <dbReference type="NCBI Taxonomy" id="406327"/>
    <lineage>
        <taxon>Archaea</taxon>
        <taxon>Methanobacteriati</taxon>
        <taxon>Methanobacteriota</taxon>
        <taxon>Methanomada group</taxon>
        <taxon>Methanococci</taxon>
        <taxon>Methanococcales</taxon>
        <taxon>Methanococcaceae</taxon>
        <taxon>Methanococcus</taxon>
    </lineage>
</organism>
<dbReference type="EMBL" id="CP000742">
    <property type="protein sequence ID" value="ABR55551.1"/>
    <property type="molecule type" value="Genomic_DNA"/>
</dbReference>
<dbReference type="KEGG" id="mvn:Mevan_1659"/>
<dbReference type="STRING" id="406327.Mevan_1659"/>
<evidence type="ECO:0000313" key="1">
    <source>
        <dbReference type="EMBL" id="ABR55551.1"/>
    </source>
</evidence>
<gene>
    <name evidence="1" type="ordered locus">Mevan_1659</name>
</gene>
<evidence type="ECO:0000313" key="2">
    <source>
        <dbReference type="Proteomes" id="UP000001107"/>
    </source>
</evidence>
<proteinExistence type="predicted"/>